<dbReference type="AlphaFoldDB" id="A0A0E9RX77"/>
<protein>
    <submittedName>
        <fullName evidence="1">Uncharacterized protein</fullName>
    </submittedName>
</protein>
<dbReference type="EMBL" id="GBXM01075592">
    <property type="protein sequence ID" value="JAH32985.1"/>
    <property type="molecule type" value="Transcribed_RNA"/>
</dbReference>
<reference evidence="1" key="2">
    <citation type="journal article" date="2015" name="Fish Shellfish Immunol.">
        <title>Early steps in the European eel (Anguilla anguilla)-Vibrio vulnificus interaction in the gills: Role of the RtxA13 toxin.</title>
        <authorList>
            <person name="Callol A."/>
            <person name="Pajuelo D."/>
            <person name="Ebbesson L."/>
            <person name="Teles M."/>
            <person name="MacKenzie S."/>
            <person name="Amaro C."/>
        </authorList>
    </citation>
    <scope>NUCLEOTIDE SEQUENCE</scope>
</reference>
<accession>A0A0E9RX77</accession>
<organism evidence="1">
    <name type="scientific">Anguilla anguilla</name>
    <name type="common">European freshwater eel</name>
    <name type="synonym">Muraena anguilla</name>
    <dbReference type="NCBI Taxonomy" id="7936"/>
    <lineage>
        <taxon>Eukaryota</taxon>
        <taxon>Metazoa</taxon>
        <taxon>Chordata</taxon>
        <taxon>Craniata</taxon>
        <taxon>Vertebrata</taxon>
        <taxon>Euteleostomi</taxon>
        <taxon>Actinopterygii</taxon>
        <taxon>Neopterygii</taxon>
        <taxon>Teleostei</taxon>
        <taxon>Anguilliformes</taxon>
        <taxon>Anguillidae</taxon>
        <taxon>Anguilla</taxon>
    </lineage>
</organism>
<name>A0A0E9RX77_ANGAN</name>
<proteinExistence type="predicted"/>
<reference evidence="1" key="1">
    <citation type="submission" date="2014-11" db="EMBL/GenBank/DDBJ databases">
        <authorList>
            <person name="Amaro Gonzalez C."/>
        </authorList>
    </citation>
    <scope>NUCLEOTIDE SEQUENCE</scope>
</reference>
<sequence length="39" mass="4463">MLPNKISHELTSRLTGHCNKSYTIFRLLYVVSITQLGVE</sequence>
<evidence type="ECO:0000313" key="1">
    <source>
        <dbReference type="EMBL" id="JAH32985.1"/>
    </source>
</evidence>